<dbReference type="Proteomes" id="UP000246104">
    <property type="component" value="Unassembled WGS sequence"/>
</dbReference>
<feature type="domain" description="Peptidase C39-like" evidence="3">
    <location>
        <begin position="276"/>
        <end position="376"/>
    </location>
</feature>
<dbReference type="EMBL" id="PSRQ01000014">
    <property type="protein sequence ID" value="PWU24060.1"/>
    <property type="molecule type" value="Genomic_DNA"/>
</dbReference>
<organism evidence="4 5">
    <name type="scientific">Candidatus Cerribacteria bacterium 'Amazon FNV 2010 28 9'</name>
    <dbReference type="NCBI Taxonomy" id="2081795"/>
    <lineage>
        <taxon>Bacteria</taxon>
        <taxon>Candidatus Cerribacteria</taxon>
    </lineage>
</organism>
<evidence type="ECO:0000259" key="3">
    <source>
        <dbReference type="Pfam" id="PF13529"/>
    </source>
</evidence>
<feature type="coiled-coil region" evidence="1">
    <location>
        <begin position="162"/>
        <end position="217"/>
    </location>
</feature>
<evidence type="ECO:0000256" key="2">
    <source>
        <dbReference type="SAM" id="SignalP"/>
    </source>
</evidence>
<proteinExistence type="predicted"/>
<evidence type="ECO:0000313" key="4">
    <source>
        <dbReference type="EMBL" id="PWU24060.1"/>
    </source>
</evidence>
<evidence type="ECO:0000256" key="1">
    <source>
        <dbReference type="SAM" id="Coils"/>
    </source>
</evidence>
<gene>
    <name evidence="4" type="ORF">C5B42_00890</name>
</gene>
<sequence>MMKKFCIIFCCCVLLLRVSADVIFADATTDQLEQQIADLTQKLSDAKNQDQTLSSAISYLNTKQTLTQKQIQATQYQITLLEKDIDSLTGKIGLLEQSLNQQTSSLLVNVQSSYKHRGVSDLELLLSPSDFGDVVARYRYLVATQQYRQDMLVKTTQTQLEYNQEKDVQEQKKESLAALQKQFQQQQQDLANQQQAKQQLLNQTRDSEANYQSLLNQAIAQLNSLRGFSSSMGGGLLDPSQTQSPDGWYFSQRDSRWGNMCIGNSCGTKNEATIMEVGCLLTDIAMVKKKYGENVTPMSIAANSSYFFSTTAYMLEPWPAPAGKHWERGSFDQNKVKADLQGGTPVIAHLRINSGDGHFIVLKAMNGNDMIMHDPWEGYDKKFTDFYNTSQITDVSYLR</sequence>
<accession>A0A317JV32</accession>
<reference evidence="4 5" key="1">
    <citation type="submission" date="2018-02" db="EMBL/GenBank/DDBJ databases">
        <title>Genomic Reconstructions from Amazon Rainforest and Pasture Soil Reveal Novel Insights into the Physiology of Candidate Phyla in Tropical Sites.</title>
        <authorList>
            <person name="Kroeger M.E."/>
            <person name="Delmont T."/>
            <person name="Eren A.M."/>
            <person name="Guo J."/>
            <person name="Meyer K.M."/>
            <person name="Khan K."/>
            <person name="Rodrigues J.L.M."/>
            <person name="Bohannan B.J.M."/>
            <person name="Tringe S."/>
            <person name="Borges C.D."/>
            <person name="Tiedje J."/>
            <person name="Tsai S.M."/>
            <person name="Nusslein K."/>
        </authorList>
    </citation>
    <scope>NUCLEOTIDE SEQUENCE [LARGE SCALE GENOMIC DNA]</scope>
    <source>
        <strain evidence="4">Amazon FNV 2010 28 9</strain>
    </source>
</reference>
<feature type="signal peptide" evidence="2">
    <location>
        <begin position="1"/>
        <end position="25"/>
    </location>
</feature>
<comment type="caution">
    <text evidence="4">The sequence shown here is derived from an EMBL/GenBank/DDBJ whole genome shotgun (WGS) entry which is preliminary data.</text>
</comment>
<dbReference type="AlphaFoldDB" id="A0A317JV32"/>
<dbReference type="Gene3D" id="6.10.250.3150">
    <property type="match status" value="1"/>
</dbReference>
<keyword evidence="1" id="KW-0175">Coiled coil</keyword>
<name>A0A317JV32_9BACT</name>
<feature type="chain" id="PRO_5016270721" description="Peptidase C39-like domain-containing protein" evidence="2">
    <location>
        <begin position="26"/>
        <end position="399"/>
    </location>
</feature>
<keyword evidence="2" id="KW-0732">Signal</keyword>
<dbReference type="Gene3D" id="3.90.70.10">
    <property type="entry name" value="Cysteine proteinases"/>
    <property type="match status" value="1"/>
</dbReference>
<dbReference type="Pfam" id="PF13529">
    <property type="entry name" value="Peptidase_C39_2"/>
    <property type="match status" value="1"/>
</dbReference>
<evidence type="ECO:0000313" key="5">
    <source>
        <dbReference type="Proteomes" id="UP000246104"/>
    </source>
</evidence>
<dbReference type="InterPro" id="IPR039564">
    <property type="entry name" value="Peptidase_C39-like"/>
</dbReference>
<protein>
    <recommendedName>
        <fullName evidence="3">Peptidase C39-like domain-containing protein</fullName>
    </recommendedName>
</protein>